<gene>
    <name evidence="2" type="ORF">DNHGIG_28500</name>
</gene>
<accession>A0AAV4LHH7</accession>
<dbReference type="Gene3D" id="3.40.50.300">
    <property type="entry name" value="P-loop containing nucleotide triphosphate hydrolases"/>
    <property type="match status" value="1"/>
</dbReference>
<proteinExistence type="predicted"/>
<evidence type="ECO:0008006" key="4">
    <source>
        <dbReference type="Google" id="ProtNLM"/>
    </source>
</evidence>
<protein>
    <recommendedName>
        <fullName evidence="4">ATP-binding protein</fullName>
    </recommendedName>
</protein>
<keyword evidence="3" id="KW-1185">Reference proteome</keyword>
<dbReference type="EMBL" id="BOQE01000001">
    <property type="protein sequence ID" value="GIM47301.1"/>
    <property type="molecule type" value="Genomic_DNA"/>
</dbReference>
<evidence type="ECO:0000313" key="3">
    <source>
        <dbReference type="Proteomes" id="UP001057291"/>
    </source>
</evidence>
<comment type="caution">
    <text evidence="2">The sequence shown here is derived from an EMBL/GenBank/DDBJ whole genome shotgun (WGS) entry which is preliminary data.</text>
</comment>
<name>A0AAV4LHH7_9BACL</name>
<sequence length="555" mass="64960">MKINSREMELLLEEIEKIRRRKIMDMDESDIHYIDPRNHLAKIKIHNNNIISGRRGCGKTTLLLAAKKELNSSDLCIAIDCQSIRKQDQNNIIIYILNKILEAAHQYIESECYEPLLIRKRFTFGKKKNDEEQRKINRCELFLHTVREMLSILDEIKNHPNEITYKVNYKQSNSNKSESKKETGSKLESKNQLEGHLDFKYQKIGIKLNSINSILLNVSNSSSKLLTDEEKTEVTSEDIRTIKKDLILNDIVDNLSQLFTEYREISNKNITLFLDDFYQIPIEKHPRIIHFLHDVYKNCKGSAFSFKICTLPNRLKLNYEGDEILSPKDDFSTINLDRNLSELDSLKQYLLEIICSIKQELHLQTREIEQLFSSDETLLYLIVASGGVPRDFLLMFRDVIEIAKINSKETVGKVEIYSVVNEFRKDKDENIEVDTDITPELIEEAKSKIKSEIVDKLNTNVFLYPHSLLEHDEALLRNLVNSRYLHIIKDSVSSENRKKEMFTAYLVDMSFYINGKQLKRNFKFREFWKKDNESRFKDIDSAPIWAFSKSSSSNT</sequence>
<dbReference type="Proteomes" id="UP001057291">
    <property type="component" value="Unassembled WGS sequence"/>
</dbReference>
<dbReference type="InterPro" id="IPR027417">
    <property type="entry name" value="P-loop_NTPase"/>
</dbReference>
<reference evidence="2" key="1">
    <citation type="journal article" date="2023" name="Int. J. Syst. Evol. Microbiol.">
        <title>Collibacillus ludicampi gen. nov., sp. nov., a new soil bacterium of the family Alicyclobacillaceae.</title>
        <authorList>
            <person name="Jojima T."/>
            <person name="Ioku Y."/>
            <person name="Fukuta Y."/>
            <person name="Shirasaka N."/>
            <person name="Matsumura Y."/>
            <person name="Mori M."/>
        </authorList>
    </citation>
    <scope>NUCLEOTIDE SEQUENCE</scope>
    <source>
        <strain evidence="2">TP075</strain>
    </source>
</reference>
<feature type="region of interest" description="Disordered" evidence="1">
    <location>
        <begin position="169"/>
        <end position="189"/>
    </location>
</feature>
<dbReference type="SUPFAM" id="SSF52540">
    <property type="entry name" value="P-loop containing nucleoside triphosphate hydrolases"/>
    <property type="match status" value="1"/>
</dbReference>
<organism evidence="2 3">
    <name type="scientific">Collibacillus ludicampi</name>
    <dbReference type="NCBI Taxonomy" id="2771369"/>
    <lineage>
        <taxon>Bacteria</taxon>
        <taxon>Bacillati</taxon>
        <taxon>Bacillota</taxon>
        <taxon>Bacilli</taxon>
        <taxon>Bacillales</taxon>
        <taxon>Alicyclobacillaceae</taxon>
        <taxon>Collibacillus</taxon>
    </lineage>
</organism>
<evidence type="ECO:0000313" key="2">
    <source>
        <dbReference type="EMBL" id="GIM47301.1"/>
    </source>
</evidence>
<dbReference type="AlphaFoldDB" id="A0AAV4LHH7"/>
<evidence type="ECO:0000256" key="1">
    <source>
        <dbReference type="SAM" id="MobiDB-lite"/>
    </source>
</evidence>
<feature type="compositionally biased region" description="Basic and acidic residues" evidence="1">
    <location>
        <begin position="177"/>
        <end position="189"/>
    </location>
</feature>
<dbReference type="RefSeq" id="WP_282200307.1">
    <property type="nucleotide sequence ID" value="NZ_BOQE01000001.1"/>
</dbReference>